<name>A0A0H2WKY2_BURMA</name>
<keyword evidence="3" id="KW-1185">Reference proteome</keyword>
<dbReference type="Proteomes" id="UP000006693">
    <property type="component" value="Chromosome 1"/>
</dbReference>
<protein>
    <submittedName>
        <fullName evidence="2">Uncharacterized protein</fullName>
    </submittedName>
</protein>
<gene>
    <name evidence="2" type="ordered locus">BMA2215</name>
</gene>
<dbReference type="AlphaFoldDB" id="A0A0H2WKY2"/>
<evidence type="ECO:0000256" key="1">
    <source>
        <dbReference type="SAM" id="MobiDB-lite"/>
    </source>
</evidence>
<dbReference type="HOGENOM" id="CLU_3306074_0_0_4"/>
<organism evidence="2 3">
    <name type="scientific">Burkholderia mallei (strain ATCC 23344)</name>
    <dbReference type="NCBI Taxonomy" id="243160"/>
    <lineage>
        <taxon>Bacteria</taxon>
        <taxon>Pseudomonadati</taxon>
        <taxon>Pseudomonadota</taxon>
        <taxon>Betaproteobacteria</taxon>
        <taxon>Burkholderiales</taxon>
        <taxon>Burkholderiaceae</taxon>
        <taxon>Burkholderia</taxon>
        <taxon>pseudomallei group</taxon>
    </lineage>
</organism>
<evidence type="ECO:0000313" key="3">
    <source>
        <dbReference type="Proteomes" id="UP000006693"/>
    </source>
</evidence>
<dbReference type="EMBL" id="CP000010">
    <property type="protein sequence ID" value="AAU50271.1"/>
    <property type="molecule type" value="Genomic_DNA"/>
</dbReference>
<feature type="region of interest" description="Disordered" evidence="1">
    <location>
        <begin position="1"/>
        <end position="23"/>
    </location>
</feature>
<accession>A0A0H2WKY2</accession>
<sequence length="39" mass="4159">MRVARRFGGRAPDVAGPVARPAPHAGHRALHVLSPSINY</sequence>
<proteinExistence type="predicted"/>
<evidence type="ECO:0000313" key="2">
    <source>
        <dbReference type="EMBL" id="AAU50271.1"/>
    </source>
</evidence>
<reference evidence="2 3" key="1">
    <citation type="journal article" date="2004" name="Proc. Natl. Acad. Sci. U.S.A.">
        <title>Structural flexibility in the Burkholderia mallei genome.</title>
        <authorList>
            <person name="Nierman W.C."/>
            <person name="DeShazer D."/>
            <person name="Kim H.S."/>
            <person name="Tettelin H."/>
            <person name="Nelson K.E."/>
            <person name="Feldblyum T."/>
            <person name="Ulrich R.L."/>
            <person name="Ronning C.M."/>
            <person name="Brinkac L.M."/>
            <person name="Daugherty S.C."/>
            <person name="Davidsen T.D."/>
            <person name="Deboy R.T."/>
            <person name="Dimitrov G."/>
            <person name="Dodson R.J."/>
            <person name="Durkin A.S."/>
            <person name="Gwinn M.L."/>
            <person name="Haft D.H."/>
            <person name="Khouri H."/>
            <person name="Kolonay J.F."/>
            <person name="Madupu R."/>
            <person name="Mohammoud Y."/>
            <person name="Nelson W.C."/>
            <person name="Radune D."/>
            <person name="Romero C.M."/>
            <person name="Sarria S."/>
            <person name="Selengut J."/>
            <person name="Shamblin C."/>
            <person name="Sullivan S.A."/>
            <person name="White O."/>
            <person name="Yu Y."/>
            <person name="Zafar N."/>
            <person name="Zhou L."/>
            <person name="Fraser C.M."/>
        </authorList>
    </citation>
    <scope>NUCLEOTIDE SEQUENCE [LARGE SCALE GENOMIC DNA]</scope>
    <source>
        <strain evidence="2 3">ATCC 23344</strain>
    </source>
</reference>
<dbReference type="KEGG" id="bma:BMA2215"/>